<dbReference type="AlphaFoldDB" id="A0A8H4VWT9"/>
<sequence length="126" mass="13822">MYRKAILFGDKDVADKILAAETPGEAKTLGRQAGPFNQAKWDGSCDAIVEQGNYLKFSQNPKLKDVLLGTGDKVTVEASPSDRIWGIGFDAEHAEGKEEWGANKLGDALMKFRERLLTVRSAHDKA</sequence>
<dbReference type="InterPro" id="IPR012816">
    <property type="entry name" value="NADAR"/>
</dbReference>
<dbReference type="NCBIfam" id="TIGR02464">
    <property type="entry name" value="ribofla_fusion"/>
    <property type="match status" value="1"/>
</dbReference>
<dbReference type="OrthoDB" id="206452at2759"/>
<reference evidence="2 3" key="1">
    <citation type="submission" date="2020-03" db="EMBL/GenBank/DDBJ databases">
        <title>Draft Genome Sequence of Cudoniella acicularis.</title>
        <authorList>
            <person name="Buettner E."/>
            <person name="Kellner H."/>
        </authorList>
    </citation>
    <scope>NUCLEOTIDE SEQUENCE [LARGE SCALE GENOMIC DNA]</scope>
    <source>
        <strain evidence="2 3">DSM 108380</strain>
    </source>
</reference>
<dbReference type="SUPFAM" id="SSF143990">
    <property type="entry name" value="YbiA-like"/>
    <property type="match status" value="1"/>
</dbReference>
<evidence type="ECO:0000259" key="1">
    <source>
        <dbReference type="Pfam" id="PF08719"/>
    </source>
</evidence>
<organism evidence="2 3">
    <name type="scientific">Cudoniella acicularis</name>
    <dbReference type="NCBI Taxonomy" id="354080"/>
    <lineage>
        <taxon>Eukaryota</taxon>
        <taxon>Fungi</taxon>
        <taxon>Dikarya</taxon>
        <taxon>Ascomycota</taxon>
        <taxon>Pezizomycotina</taxon>
        <taxon>Leotiomycetes</taxon>
        <taxon>Helotiales</taxon>
        <taxon>Tricladiaceae</taxon>
        <taxon>Cudoniella</taxon>
    </lineage>
</organism>
<dbReference type="CDD" id="cd15457">
    <property type="entry name" value="NADAR"/>
    <property type="match status" value="1"/>
</dbReference>
<dbReference type="Pfam" id="PF08719">
    <property type="entry name" value="NADAR"/>
    <property type="match status" value="1"/>
</dbReference>
<accession>A0A8H4VWT9</accession>
<protein>
    <recommendedName>
        <fullName evidence="1">NADAR domain-containing protein</fullName>
    </recommendedName>
</protein>
<dbReference type="Proteomes" id="UP000566819">
    <property type="component" value="Unassembled WGS sequence"/>
</dbReference>
<evidence type="ECO:0000313" key="2">
    <source>
        <dbReference type="EMBL" id="KAF4625573.1"/>
    </source>
</evidence>
<evidence type="ECO:0000313" key="3">
    <source>
        <dbReference type="Proteomes" id="UP000566819"/>
    </source>
</evidence>
<proteinExistence type="predicted"/>
<feature type="domain" description="NADAR" evidence="1">
    <location>
        <begin position="1"/>
        <end position="116"/>
    </location>
</feature>
<dbReference type="InterPro" id="IPR037238">
    <property type="entry name" value="YbiA-like_sf"/>
</dbReference>
<comment type="caution">
    <text evidence="2">The sequence shown here is derived from an EMBL/GenBank/DDBJ whole genome shotgun (WGS) entry which is preliminary data.</text>
</comment>
<gene>
    <name evidence="2" type="ORF">G7Y89_g12595</name>
</gene>
<keyword evidence="3" id="KW-1185">Reference proteome</keyword>
<dbReference type="Gene3D" id="1.10.357.40">
    <property type="entry name" value="YbiA-like"/>
    <property type="match status" value="1"/>
</dbReference>
<dbReference type="EMBL" id="JAAMPI010001344">
    <property type="protein sequence ID" value="KAF4625573.1"/>
    <property type="molecule type" value="Genomic_DNA"/>
</dbReference>
<name>A0A8H4VWT9_9HELO</name>